<proteinExistence type="predicted"/>
<keyword evidence="2" id="KW-1185">Reference proteome</keyword>
<organism evidence="1 2">
    <name type="scientific">Ranitomeya imitator</name>
    <name type="common">mimic poison frog</name>
    <dbReference type="NCBI Taxonomy" id="111125"/>
    <lineage>
        <taxon>Eukaryota</taxon>
        <taxon>Metazoa</taxon>
        <taxon>Chordata</taxon>
        <taxon>Craniata</taxon>
        <taxon>Vertebrata</taxon>
        <taxon>Euteleostomi</taxon>
        <taxon>Amphibia</taxon>
        <taxon>Batrachia</taxon>
        <taxon>Anura</taxon>
        <taxon>Neobatrachia</taxon>
        <taxon>Hyloidea</taxon>
        <taxon>Dendrobatidae</taxon>
        <taxon>Dendrobatinae</taxon>
        <taxon>Ranitomeya</taxon>
    </lineage>
</organism>
<name>A0ABN9M5V3_9NEOB</name>
<evidence type="ECO:0000313" key="1">
    <source>
        <dbReference type="EMBL" id="CAJ0959671.1"/>
    </source>
</evidence>
<evidence type="ECO:0000313" key="2">
    <source>
        <dbReference type="Proteomes" id="UP001176940"/>
    </source>
</evidence>
<feature type="non-terminal residue" evidence="1">
    <location>
        <position position="132"/>
    </location>
</feature>
<dbReference type="Proteomes" id="UP001176940">
    <property type="component" value="Unassembled WGS sequence"/>
</dbReference>
<dbReference type="EMBL" id="CAUEEQ010048307">
    <property type="protein sequence ID" value="CAJ0959671.1"/>
    <property type="molecule type" value="Genomic_DNA"/>
</dbReference>
<comment type="caution">
    <text evidence="1">The sequence shown here is derived from an EMBL/GenBank/DDBJ whole genome shotgun (WGS) entry which is preliminary data.</text>
</comment>
<evidence type="ECO:0008006" key="3">
    <source>
        <dbReference type="Google" id="ProtNLM"/>
    </source>
</evidence>
<protein>
    <recommendedName>
        <fullName evidence="3">Transposase</fullName>
    </recommendedName>
</protein>
<accession>A0ABN9M5V3</accession>
<sequence length="132" mass="15671">MELMEEIVRAIRKTYRVALREYERVRKRDITRRIPFFHGFHLSVYKIHKAIRKYWPLLSTDYPDIPEFKQPFLPCFKWAPNLRDTLVKADIGPSTVTRQLFLNTPRKGTFPCLHCAQCNNVLKGDTITHPRS</sequence>
<reference evidence="1" key="1">
    <citation type="submission" date="2023-07" db="EMBL/GenBank/DDBJ databases">
        <authorList>
            <person name="Stuckert A."/>
        </authorList>
    </citation>
    <scope>NUCLEOTIDE SEQUENCE</scope>
</reference>
<gene>
    <name evidence="1" type="ORF">RIMI_LOCUS16938838</name>
</gene>